<keyword evidence="3" id="KW-0464">Manganese</keyword>
<dbReference type="GO" id="GO:0004053">
    <property type="term" value="F:arginase activity"/>
    <property type="evidence" value="ECO:0007669"/>
    <property type="project" value="TreeGrafter"/>
</dbReference>
<dbReference type="PANTHER" id="PTHR43782">
    <property type="entry name" value="ARGINASE"/>
    <property type="match status" value="1"/>
</dbReference>
<evidence type="ECO:0000256" key="1">
    <source>
        <dbReference type="ARBA" id="ARBA00022723"/>
    </source>
</evidence>
<sequence length="279" mass="29512">MTRGDVSALTVFRGRAGDHNERGMRGARLLGEELTRRTGSGSVSIGQSRPVLNSSWETELAAALPELRRLARRYEEVLSAGSVPVTAMNRCAAGLATLPVVARHRPDACVVWLDAHPDLNTPLTSESGYLGGMVLAGATGMWDSGLGTDLSVDNVVLGGARDVDPAERRMLDEGLVRSVPPGADLPERLRSAVAGRPVYVHLDCDVLEPGILSTDYRIPGGMTLEQLRAVSEVLADHELVGIELGEFEGGGSAEDESGQAGAAELVGTVEPLLRSLDDR</sequence>
<reference evidence="6" key="1">
    <citation type="submission" date="2016-10" db="EMBL/GenBank/DDBJ databases">
        <authorList>
            <person name="Varghese N."/>
            <person name="Submissions S."/>
        </authorList>
    </citation>
    <scope>NUCLEOTIDE SEQUENCE [LARGE SCALE GENOMIC DNA]</scope>
    <source>
        <strain evidence="6">DSM 45459</strain>
    </source>
</reference>
<evidence type="ECO:0000313" key="6">
    <source>
        <dbReference type="Proteomes" id="UP000199301"/>
    </source>
</evidence>
<organism evidence="5 6">
    <name type="scientific">Actinopolyspora saharensis</name>
    <dbReference type="NCBI Taxonomy" id="995062"/>
    <lineage>
        <taxon>Bacteria</taxon>
        <taxon>Bacillati</taxon>
        <taxon>Actinomycetota</taxon>
        <taxon>Actinomycetes</taxon>
        <taxon>Actinopolysporales</taxon>
        <taxon>Actinopolysporaceae</taxon>
        <taxon>Actinopolyspora</taxon>
    </lineage>
</organism>
<dbReference type="RefSeq" id="WP_092524272.1">
    <property type="nucleotide sequence ID" value="NZ_FNKO01000002.1"/>
</dbReference>
<evidence type="ECO:0000313" key="5">
    <source>
        <dbReference type="EMBL" id="SDQ90568.1"/>
    </source>
</evidence>
<dbReference type="EMBL" id="FNKO01000002">
    <property type="protein sequence ID" value="SDQ90568.1"/>
    <property type="molecule type" value="Genomic_DNA"/>
</dbReference>
<dbReference type="PROSITE" id="PS51409">
    <property type="entry name" value="ARGINASE_2"/>
    <property type="match status" value="1"/>
</dbReference>
<dbReference type="PANTHER" id="PTHR43782:SF3">
    <property type="entry name" value="ARGINASE"/>
    <property type="match status" value="1"/>
</dbReference>
<keyword evidence="1" id="KW-0479">Metal-binding</keyword>
<dbReference type="Gene3D" id="3.40.800.10">
    <property type="entry name" value="Ureohydrolase domain"/>
    <property type="match status" value="1"/>
</dbReference>
<name>A0A1H1EPT4_9ACTN</name>
<accession>A0A1H1EPT4</accession>
<keyword evidence="2" id="KW-0378">Hydrolase</keyword>
<dbReference type="Pfam" id="PF00491">
    <property type="entry name" value="Arginase"/>
    <property type="match status" value="1"/>
</dbReference>
<dbReference type="SUPFAM" id="SSF52768">
    <property type="entry name" value="Arginase/deacetylase"/>
    <property type="match status" value="1"/>
</dbReference>
<dbReference type="AlphaFoldDB" id="A0A1H1EPT4"/>
<comment type="similarity">
    <text evidence="4">Belongs to the arginase family.</text>
</comment>
<evidence type="ECO:0000256" key="4">
    <source>
        <dbReference type="PROSITE-ProRule" id="PRU00742"/>
    </source>
</evidence>
<dbReference type="GO" id="GO:0030145">
    <property type="term" value="F:manganese ion binding"/>
    <property type="evidence" value="ECO:0007669"/>
    <property type="project" value="TreeGrafter"/>
</dbReference>
<dbReference type="InterPro" id="IPR023696">
    <property type="entry name" value="Ureohydrolase_dom_sf"/>
</dbReference>
<evidence type="ECO:0000256" key="3">
    <source>
        <dbReference type="ARBA" id="ARBA00023211"/>
    </source>
</evidence>
<gene>
    <name evidence="5" type="ORF">SAMN04489718_2629</name>
</gene>
<dbReference type="GO" id="GO:0005829">
    <property type="term" value="C:cytosol"/>
    <property type="evidence" value="ECO:0007669"/>
    <property type="project" value="TreeGrafter"/>
</dbReference>
<dbReference type="CDD" id="cd09999">
    <property type="entry name" value="Arginase-like_1"/>
    <property type="match status" value="1"/>
</dbReference>
<evidence type="ECO:0000256" key="2">
    <source>
        <dbReference type="ARBA" id="ARBA00022801"/>
    </source>
</evidence>
<dbReference type="OrthoDB" id="7331788at2"/>
<protein>
    <submittedName>
        <fullName evidence="5">Arginase</fullName>
    </submittedName>
</protein>
<proteinExistence type="inferred from homology"/>
<dbReference type="STRING" id="995062.SAMN04489718_2629"/>
<keyword evidence="6" id="KW-1185">Reference proteome</keyword>
<dbReference type="Proteomes" id="UP000199301">
    <property type="component" value="Unassembled WGS sequence"/>
</dbReference>
<dbReference type="InterPro" id="IPR006035">
    <property type="entry name" value="Ureohydrolase"/>
</dbReference>